<feature type="compositionally biased region" description="Polar residues" evidence="1">
    <location>
        <begin position="60"/>
        <end position="70"/>
    </location>
</feature>
<gene>
    <name evidence="2" type="ORF">Moror_11647</name>
</gene>
<dbReference type="HOGENOM" id="CLU_1816293_0_0_1"/>
<dbReference type="OrthoDB" id="2590867at2759"/>
<accession>V2X0T1</accession>
<dbReference type="KEGG" id="mrr:Moror_11647"/>
<dbReference type="AlphaFoldDB" id="V2X0T1"/>
<dbReference type="Proteomes" id="UP000017559">
    <property type="component" value="Unassembled WGS sequence"/>
</dbReference>
<name>V2X0T1_MONRO</name>
<proteinExistence type="predicted"/>
<keyword evidence="3" id="KW-1185">Reference proteome</keyword>
<protein>
    <submittedName>
        <fullName evidence="2">Uncharacterized protein</fullName>
    </submittedName>
</protein>
<evidence type="ECO:0000313" key="2">
    <source>
        <dbReference type="EMBL" id="ESK87427.1"/>
    </source>
</evidence>
<evidence type="ECO:0000256" key="1">
    <source>
        <dbReference type="SAM" id="MobiDB-lite"/>
    </source>
</evidence>
<organism evidence="2 3">
    <name type="scientific">Moniliophthora roreri (strain MCA 2997)</name>
    <name type="common">Cocoa frosty pod rot fungus</name>
    <name type="synonym">Crinipellis roreri</name>
    <dbReference type="NCBI Taxonomy" id="1381753"/>
    <lineage>
        <taxon>Eukaryota</taxon>
        <taxon>Fungi</taxon>
        <taxon>Dikarya</taxon>
        <taxon>Basidiomycota</taxon>
        <taxon>Agaricomycotina</taxon>
        <taxon>Agaricomycetes</taxon>
        <taxon>Agaricomycetidae</taxon>
        <taxon>Agaricales</taxon>
        <taxon>Marasmiineae</taxon>
        <taxon>Marasmiaceae</taxon>
        <taxon>Moniliophthora</taxon>
    </lineage>
</organism>
<comment type="caution">
    <text evidence="2">The sequence shown here is derived from an EMBL/GenBank/DDBJ whole genome shotgun (WGS) entry which is preliminary data.</text>
</comment>
<sequence length="142" mass="14890">MNHQRSRGAVDAVHGAGENIRGTALGAADTVAHDQSAKNDEIAATGRNEWANGLARIRGQPTSADTTTGAYGTEAYRESGVLGTDRHKGGLGLDGMGPRNHALSPNTSRSAEYPQHHRDDAISNDPTAISIGQEHQNPNSTV</sequence>
<feature type="compositionally biased region" description="Polar residues" evidence="1">
    <location>
        <begin position="133"/>
        <end position="142"/>
    </location>
</feature>
<dbReference type="EMBL" id="AWSO01000785">
    <property type="protein sequence ID" value="ESK87427.1"/>
    <property type="molecule type" value="Genomic_DNA"/>
</dbReference>
<feature type="region of interest" description="Disordered" evidence="1">
    <location>
        <begin position="58"/>
        <end position="142"/>
    </location>
</feature>
<reference evidence="2 3" key="1">
    <citation type="journal article" date="2014" name="BMC Genomics">
        <title>Genome and secretome analysis of the hemibiotrophic fungal pathogen, Moniliophthora roreri, which causes frosty pod rot disease of cacao: mechanisms of the biotrophic and necrotrophic phases.</title>
        <authorList>
            <person name="Meinhardt L.W."/>
            <person name="Costa G.G.L."/>
            <person name="Thomazella D.P.T."/>
            <person name="Teixeira P.J.P.L."/>
            <person name="Carazzolle M.F."/>
            <person name="Schuster S.C."/>
            <person name="Carlson J.E."/>
            <person name="Guiltinan M.J."/>
            <person name="Mieczkowski P."/>
            <person name="Farmer A."/>
            <person name="Ramaraj T."/>
            <person name="Crozier J."/>
            <person name="Davis R.E."/>
            <person name="Shao J."/>
            <person name="Melnick R.L."/>
            <person name="Pereira G.A.G."/>
            <person name="Bailey B.A."/>
        </authorList>
    </citation>
    <scope>NUCLEOTIDE SEQUENCE [LARGE SCALE GENOMIC DNA]</scope>
    <source>
        <strain evidence="2 3">MCA 2997</strain>
    </source>
</reference>
<evidence type="ECO:0000313" key="3">
    <source>
        <dbReference type="Proteomes" id="UP000017559"/>
    </source>
</evidence>